<proteinExistence type="predicted"/>
<protein>
    <submittedName>
        <fullName evidence="1">Uncharacterized protein</fullName>
    </submittedName>
</protein>
<evidence type="ECO:0000313" key="2">
    <source>
        <dbReference type="Proteomes" id="UP001060072"/>
    </source>
</evidence>
<evidence type="ECO:0000313" key="1">
    <source>
        <dbReference type="EMBL" id="UTQ78160.1"/>
    </source>
</evidence>
<keyword evidence="2" id="KW-1185">Reference proteome</keyword>
<organism evidence="1 2">
    <name type="scientific">Aeromonas phage JELG-KS1</name>
    <dbReference type="NCBI Taxonomy" id="2951233"/>
    <lineage>
        <taxon>Viruses</taxon>
        <taxon>Duplodnaviria</taxon>
        <taxon>Heunggongvirae</taxon>
        <taxon>Uroviricota</taxon>
        <taxon>Caudoviricetes</taxon>
        <taxon>Autographivirales</taxon>
        <taxon>Autotranscriptaviridae</taxon>
        <taxon>Studiervirinae</taxon>
        <taxon>Jelgvirus</taxon>
        <taxon>Jelgvirus JELGKS1</taxon>
    </lineage>
</organism>
<dbReference type="Proteomes" id="UP001060072">
    <property type="component" value="Segment"/>
</dbReference>
<sequence>MAKYTFKFTTSFESTAVVDVELSKQAIEKLRAEKADTAKFSKLPVKNQVFTNLVLEAADRSLEEGVAELLRYNLRTELNATLRNDFTMTAEGDGCSLKHSPVKMVVDGLAVPAVPTNVVA</sequence>
<reference evidence="1" key="1">
    <citation type="submission" date="2022-05" db="EMBL/GenBank/DDBJ databases">
        <title>Complete genome sequence of Aeromonas phage JELG-KS1.</title>
        <authorList>
            <person name="Svanberga K."/>
            <person name="Dislers A."/>
            <person name="Kazaks A."/>
            <person name="Zrelovs N."/>
        </authorList>
    </citation>
    <scope>NUCLEOTIDE SEQUENCE</scope>
</reference>
<name>A0A9E7T0U7_9CAUD</name>
<dbReference type="EMBL" id="ON604651">
    <property type="protein sequence ID" value="UTQ78160.1"/>
    <property type="molecule type" value="Genomic_DNA"/>
</dbReference>
<accession>A0A9E7T0U7</accession>